<dbReference type="Gene3D" id="1.10.510.10">
    <property type="entry name" value="Transferase(Phosphotransferase) domain 1"/>
    <property type="match status" value="1"/>
</dbReference>
<dbReference type="InterPro" id="IPR000253">
    <property type="entry name" value="FHA_dom"/>
</dbReference>
<accession>A0AAE0XAI8</accession>
<name>A0AAE0XAI8_9PEZI</name>
<proteinExistence type="inferred from homology"/>
<reference evidence="4" key="2">
    <citation type="submission" date="2023-06" db="EMBL/GenBank/DDBJ databases">
        <authorList>
            <consortium name="Lawrence Berkeley National Laboratory"/>
            <person name="Haridas S."/>
            <person name="Hensen N."/>
            <person name="Bonometti L."/>
            <person name="Westerberg I."/>
            <person name="Brannstrom I.O."/>
            <person name="Guillou S."/>
            <person name="Cros-Aarteil S."/>
            <person name="Calhoun S."/>
            <person name="Kuo A."/>
            <person name="Mondo S."/>
            <person name="Pangilinan J."/>
            <person name="Riley R."/>
            <person name="Labutti K."/>
            <person name="Andreopoulos B."/>
            <person name="Lipzen A."/>
            <person name="Chen C."/>
            <person name="Yanf M."/>
            <person name="Daum C."/>
            <person name="Ng V."/>
            <person name="Clum A."/>
            <person name="Steindorff A."/>
            <person name="Ohm R."/>
            <person name="Martin F."/>
            <person name="Silar P."/>
            <person name="Natvig D."/>
            <person name="Lalanne C."/>
            <person name="Gautier V."/>
            <person name="Ament-Velasquez S.L."/>
            <person name="Kruys A."/>
            <person name="Hutchinson M.I."/>
            <person name="Powell A.J."/>
            <person name="Barry K."/>
            <person name="Miller A.N."/>
            <person name="Grigoriev I.V."/>
            <person name="Debuchy R."/>
            <person name="Gladieux P."/>
            <person name="Thoren M.H."/>
            <person name="Johannesson H."/>
        </authorList>
    </citation>
    <scope>NUCLEOTIDE SEQUENCE</scope>
    <source>
        <strain evidence="4">CBS 314.62</strain>
    </source>
</reference>
<dbReference type="Gene3D" id="2.60.200.20">
    <property type="match status" value="1"/>
</dbReference>
<evidence type="ECO:0000313" key="4">
    <source>
        <dbReference type="EMBL" id="KAK3689037.1"/>
    </source>
</evidence>
<dbReference type="CDD" id="cd00060">
    <property type="entry name" value="FHA"/>
    <property type="match status" value="1"/>
</dbReference>
<dbReference type="Pfam" id="PF07714">
    <property type="entry name" value="PK_Tyr_Ser-Thr"/>
    <property type="match status" value="1"/>
</dbReference>
<evidence type="ECO:0000259" key="2">
    <source>
        <dbReference type="PROSITE" id="PS50006"/>
    </source>
</evidence>
<comment type="caution">
    <text evidence="4">The sequence shown here is derived from an EMBL/GenBank/DDBJ whole genome shotgun (WGS) entry which is preliminary data.</text>
</comment>
<gene>
    <name evidence="4" type="ORF">B0T22DRAFT_490578</name>
</gene>
<dbReference type="EMBL" id="JAULSO010000002">
    <property type="protein sequence ID" value="KAK3689037.1"/>
    <property type="molecule type" value="Genomic_DNA"/>
</dbReference>
<evidence type="ECO:0000313" key="5">
    <source>
        <dbReference type="Proteomes" id="UP001270362"/>
    </source>
</evidence>
<dbReference type="InterPro" id="IPR001245">
    <property type="entry name" value="Ser-Thr/Tyr_kinase_cat_dom"/>
</dbReference>
<dbReference type="InterPro" id="IPR011009">
    <property type="entry name" value="Kinase-like_dom_sf"/>
</dbReference>
<feature type="domain" description="FHA" evidence="2">
    <location>
        <begin position="88"/>
        <end position="142"/>
    </location>
</feature>
<dbReference type="SUPFAM" id="SSF49879">
    <property type="entry name" value="SMAD/FHA domain"/>
    <property type="match status" value="1"/>
</dbReference>
<feature type="domain" description="Protein kinase" evidence="3">
    <location>
        <begin position="94"/>
        <end position="340"/>
    </location>
</feature>
<comment type="similarity">
    <text evidence="1">Belongs to the protein kinase superfamily. CAMK Ser/Thr protein kinase family. CHEK2 subfamily.</text>
</comment>
<organism evidence="4 5">
    <name type="scientific">Podospora appendiculata</name>
    <dbReference type="NCBI Taxonomy" id="314037"/>
    <lineage>
        <taxon>Eukaryota</taxon>
        <taxon>Fungi</taxon>
        <taxon>Dikarya</taxon>
        <taxon>Ascomycota</taxon>
        <taxon>Pezizomycotina</taxon>
        <taxon>Sordariomycetes</taxon>
        <taxon>Sordariomycetidae</taxon>
        <taxon>Sordariales</taxon>
        <taxon>Podosporaceae</taxon>
        <taxon>Podospora</taxon>
    </lineage>
</organism>
<dbReference type="SUPFAM" id="SSF56112">
    <property type="entry name" value="Protein kinase-like (PK-like)"/>
    <property type="match status" value="1"/>
</dbReference>
<dbReference type="Proteomes" id="UP001270362">
    <property type="component" value="Unassembled WGS sequence"/>
</dbReference>
<dbReference type="AlphaFoldDB" id="A0AAE0XAI8"/>
<evidence type="ECO:0008006" key="6">
    <source>
        <dbReference type="Google" id="ProtNLM"/>
    </source>
</evidence>
<dbReference type="PROSITE" id="PS50011">
    <property type="entry name" value="PROTEIN_KINASE_DOM"/>
    <property type="match status" value="1"/>
</dbReference>
<protein>
    <recommendedName>
        <fullName evidence="6">FHA domain-containing protein</fullName>
    </recommendedName>
</protein>
<keyword evidence="5" id="KW-1185">Reference proteome</keyword>
<dbReference type="InterPro" id="IPR008984">
    <property type="entry name" value="SMAD_FHA_dom_sf"/>
</dbReference>
<dbReference type="GO" id="GO:0005524">
    <property type="term" value="F:ATP binding"/>
    <property type="evidence" value="ECO:0007669"/>
    <property type="project" value="InterPro"/>
</dbReference>
<sequence>MSSPPSPSPQPKPLLLIPSKSELAAAAGIDPWNQVLVLTSQNPHTAARFLRHTDLILESPRARRRILRRITNSTTLNSNLNVTLVIRFSLGRRDRSSWIIGSGDEADIRLEDDQRRVSSEHLRVSLDCDGRVFLEDASLCGSAFRYNSPPLLEAACINSLGTNADVFAPPPSWIVPPEMTVTVTIGSVEFTAEAPDHSSHRERYMLNLSVKVTQRSWRYLGSLNDTSTSTSTPTQHPRRDAIAILRQAHSALAYMDGQGIAHGDLHAGNILLQSVDPLVVAIADFGAASIIITDRDDDDDGAAHYRRDVKQLGELVVGLSLGADSDSESCLIRLLICWLI</sequence>
<evidence type="ECO:0000256" key="1">
    <source>
        <dbReference type="ARBA" id="ARBA00005575"/>
    </source>
</evidence>
<dbReference type="GO" id="GO:0004672">
    <property type="term" value="F:protein kinase activity"/>
    <property type="evidence" value="ECO:0007669"/>
    <property type="project" value="InterPro"/>
</dbReference>
<dbReference type="PROSITE" id="PS50006">
    <property type="entry name" value="FHA_DOMAIN"/>
    <property type="match status" value="1"/>
</dbReference>
<evidence type="ECO:0000259" key="3">
    <source>
        <dbReference type="PROSITE" id="PS50011"/>
    </source>
</evidence>
<reference evidence="4" key="1">
    <citation type="journal article" date="2023" name="Mol. Phylogenet. Evol.">
        <title>Genome-scale phylogeny and comparative genomics of the fungal order Sordariales.</title>
        <authorList>
            <person name="Hensen N."/>
            <person name="Bonometti L."/>
            <person name="Westerberg I."/>
            <person name="Brannstrom I.O."/>
            <person name="Guillou S."/>
            <person name="Cros-Aarteil S."/>
            <person name="Calhoun S."/>
            <person name="Haridas S."/>
            <person name="Kuo A."/>
            <person name="Mondo S."/>
            <person name="Pangilinan J."/>
            <person name="Riley R."/>
            <person name="LaButti K."/>
            <person name="Andreopoulos B."/>
            <person name="Lipzen A."/>
            <person name="Chen C."/>
            <person name="Yan M."/>
            <person name="Daum C."/>
            <person name="Ng V."/>
            <person name="Clum A."/>
            <person name="Steindorff A."/>
            <person name="Ohm R.A."/>
            <person name="Martin F."/>
            <person name="Silar P."/>
            <person name="Natvig D.O."/>
            <person name="Lalanne C."/>
            <person name="Gautier V."/>
            <person name="Ament-Velasquez S.L."/>
            <person name="Kruys A."/>
            <person name="Hutchinson M.I."/>
            <person name="Powell A.J."/>
            <person name="Barry K."/>
            <person name="Miller A.N."/>
            <person name="Grigoriev I.V."/>
            <person name="Debuchy R."/>
            <person name="Gladieux P."/>
            <person name="Hiltunen Thoren M."/>
            <person name="Johannesson H."/>
        </authorList>
    </citation>
    <scope>NUCLEOTIDE SEQUENCE</scope>
    <source>
        <strain evidence="4">CBS 314.62</strain>
    </source>
</reference>
<dbReference type="InterPro" id="IPR000719">
    <property type="entry name" value="Prot_kinase_dom"/>
</dbReference>